<sequence>MAVSAVTTSTWSSHVAWSRLVRAQRQLAVDLNAVEPTAQAIASDRATIASASAEVARVEATKAGQAATLDQPRPLPHGRVLDITV</sequence>
<keyword evidence="2" id="KW-1185">Reference proteome</keyword>
<protein>
    <submittedName>
        <fullName evidence="1">Uncharacterized protein</fullName>
    </submittedName>
</protein>
<gene>
    <name evidence="1" type="ORF">Aiant_68770</name>
</gene>
<evidence type="ECO:0000313" key="2">
    <source>
        <dbReference type="Proteomes" id="UP000676967"/>
    </source>
</evidence>
<dbReference type="RefSeq" id="WP_189333045.1">
    <property type="nucleotide sequence ID" value="NZ_AP023356.1"/>
</dbReference>
<organism evidence="1 2">
    <name type="scientific">Actinoplanes ianthinogenes</name>
    <dbReference type="NCBI Taxonomy" id="122358"/>
    <lineage>
        <taxon>Bacteria</taxon>
        <taxon>Bacillati</taxon>
        <taxon>Actinomycetota</taxon>
        <taxon>Actinomycetes</taxon>
        <taxon>Micromonosporales</taxon>
        <taxon>Micromonosporaceae</taxon>
        <taxon>Actinoplanes</taxon>
    </lineage>
</organism>
<proteinExistence type="predicted"/>
<reference evidence="1 2" key="1">
    <citation type="submission" date="2020-08" db="EMBL/GenBank/DDBJ databases">
        <title>Whole genome shotgun sequence of Actinoplanes ianthinogenes NBRC 13996.</title>
        <authorList>
            <person name="Komaki H."/>
            <person name="Tamura T."/>
        </authorList>
    </citation>
    <scope>NUCLEOTIDE SEQUENCE [LARGE SCALE GENOMIC DNA]</scope>
    <source>
        <strain evidence="1 2">NBRC 13996</strain>
    </source>
</reference>
<evidence type="ECO:0000313" key="1">
    <source>
        <dbReference type="EMBL" id="BCJ46220.1"/>
    </source>
</evidence>
<name>A0ABM7M3N1_9ACTN</name>
<accession>A0ABM7M3N1</accession>
<dbReference type="EMBL" id="AP023356">
    <property type="protein sequence ID" value="BCJ46220.1"/>
    <property type="molecule type" value="Genomic_DNA"/>
</dbReference>
<dbReference type="Proteomes" id="UP000676967">
    <property type="component" value="Chromosome"/>
</dbReference>